<evidence type="ECO:0000256" key="4">
    <source>
        <dbReference type="ARBA" id="ARBA00023163"/>
    </source>
</evidence>
<gene>
    <name evidence="8" type="ORF">G7Z17_g760</name>
</gene>
<dbReference type="GO" id="GO:0000981">
    <property type="term" value="F:DNA-binding transcription factor activity, RNA polymerase II-specific"/>
    <property type="evidence" value="ECO:0007669"/>
    <property type="project" value="InterPro"/>
</dbReference>
<dbReference type="CDD" id="cd12148">
    <property type="entry name" value="fungal_TF_MHR"/>
    <property type="match status" value="1"/>
</dbReference>
<evidence type="ECO:0000259" key="7">
    <source>
        <dbReference type="SMART" id="SM00906"/>
    </source>
</evidence>
<dbReference type="GO" id="GO:0008270">
    <property type="term" value="F:zinc ion binding"/>
    <property type="evidence" value="ECO:0007669"/>
    <property type="project" value="InterPro"/>
</dbReference>
<dbReference type="PANTHER" id="PTHR47338">
    <property type="entry name" value="ZN(II)2CYS6 TRANSCRIPTION FACTOR (EUROFUNG)-RELATED"/>
    <property type="match status" value="1"/>
</dbReference>
<dbReference type="EMBL" id="JAANBB010000006">
    <property type="protein sequence ID" value="KAF7557227.1"/>
    <property type="molecule type" value="Genomic_DNA"/>
</dbReference>
<feature type="domain" description="Xylanolytic transcriptional activator regulatory" evidence="7">
    <location>
        <begin position="192"/>
        <end position="263"/>
    </location>
</feature>
<keyword evidence="5" id="KW-0539">Nucleus</keyword>
<dbReference type="AlphaFoldDB" id="A0A9P5HLY9"/>
<comment type="caution">
    <text evidence="8">The sequence shown here is derived from an EMBL/GenBank/DDBJ whole genome shotgun (WGS) entry which is preliminary data.</text>
</comment>
<evidence type="ECO:0000256" key="2">
    <source>
        <dbReference type="ARBA" id="ARBA00022723"/>
    </source>
</evidence>
<keyword evidence="2" id="KW-0479">Metal-binding</keyword>
<dbReference type="InterPro" id="IPR050815">
    <property type="entry name" value="TF_fung"/>
</dbReference>
<organism evidence="8 9">
    <name type="scientific">Cylindrodendrum hubeiense</name>
    <dbReference type="NCBI Taxonomy" id="595255"/>
    <lineage>
        <taxon>Eukaryota</taxon>
        <taxon>Fungi</taxon>
        <taxon>Dikarya</taxon>
        <taxon>Ascomycota</taxon>
        <taxon>Pezizomycotina</taxon>
        <taxon>Sordariomycetes</taxon>
        <taxon>Hypocreomycetidae</taxon>
        <taxon>Hypocreales</taxon>
        <taxon>Nectriaceae</taxon>
        <taxon>Cylindrodendrum</taxon>
    </lineage>
</organism>
<accession>A0A9P5HLY9</accession>
<comment type="subcellular location">
    <subcellularLocation>
        <location evidence="1">Nucleus</location>
    </subcellularLocation>
</comment>
<keyword evidence="3" id="KW-0805">Transcription regulation</keyword>
<dbReference type="GO" id="GO:0005634">
    <property type="term" value="C:nucleus"/>
    <property type="evidence" value="ECO:0007669"/>
    <property type="project" value="UniProtKB-SubCell"/>
</dbReference>
<sequence>MRSVVACDRRSKVKCKHQGQPPCMGCVKSQNTQTCALSGPVLRHKQSPSPTLRTLKRKRPQDANDPETSKTPRTREVEHDISQAFSQIPRDRFIRASAVFQSQFPEIGFLHPSDLDYDDADMSAVQMLRLLALLAVSNHYLDDSAAGNSSNHALLVTNELHERLVSSPSLYLVQAFLILSLCNWGEGDGFNAWIHAGIASRMVLGILGTKLSDISRASMSELEKRTLWSCFAVDKLLSCGKRRPSMFNLESMSHILPLNDADFAFGERNAPQGLVPAQLSSSHSTGLGPSDGFLLIIKGLHIWSKIHSWTAEGGRRLPGMAEMDQCPWLETSEWSCMLRELLEWRSSQNVRLKYPETKVSSHAHLKQAEKFGYINLIYYVSMLFLRREYIPFLPVGETKPRGPIEVPLLKSTGPDAFWENNLKELSYAAAQISNILRDLRRANSSLHTPFSGLCAFSSALRALYAASFPAYFGYNKDQTKEAEIQAEESMKDLRETGRLWKIADDWIGVIDTAKSLFCRVTSKHGWKVRRSRYDYPDLEESIYLVQLKGMPRPAASQPTLSSLPSIDDSMPGIGDGEIEEEMETNRVASSKPFSEDMSSFSDWTMDEDEWRLWSFWDDPHFLPTIVDPNLEHEQDGGILNAIP</sequence>
<evidence type="ECO:0000256" key="3">
    <source>
        <dbReference type="ARBA" id="ARBA00023015"/>
    </source>
</evidence>
<evidence type="ECO:0000313" key="9">
    <source>
        <dbReference type="Proteomes" id="UP000722485"/>
    </source>
</evidence>
<dbReference type="InterPro" id="IPR007219">
    <property type="entry name" value="XnlR_reg_dom"/>
</dbReference>
<evidence type="ECO:0000256" key="6">
    <source>
        <dbReference type="SAM" id="MobiDB-lite"/>
    </source>
</evidence>
<keyword evidence="4" id="KW-0804">Transcription</keyword>
<dbReference type="Pfam" id="PF04082">
    <property type="entry name" value="Fungal_trans"/>
    <property type="match status" value="1"/>
</dbReference>
<protein>
    <recommendedName>
        <fullName evidence="7">Xylanolytic transcriptional activator regulatory domain-containing protein</fullName>
    </recommendedName>
</protein>
<evidence type="ECO:0000256" key="5">
    <source>
        <dbReference type="ARBA" id="ARBA00023242"/>
    </source>
</evidence>
<dbReference type="OrthoDB" id="10261408at2759"/>
<dbReference type="GO" id="GO:0006351">
    <property type="term" value="P:DNA-templated transcription"/>
    <property type="evidence" value="ECO:0007669"/>
    <property type="project" value="InterPro"/>
</dbReference>
<proteinExistence type="predicted"/>
<dbReference type="PANTHER" id="PTHR47338:SF19">
    <property type="entry name" value="ZN(II)2CYS6 TRANSCRIPTION FACTOR (EUROFUNG)"/>
    <property type="match status" value="1"/>
</dbReference>
<feature type="compositionally biased region" description="Basic and acidic residues" evidence="6">
    <location>
        <begin position="67"/>
        <end position="79"/>
    </location>
</feature>
<dbReference type="GO" id="GO:0003677">
    <property type="term" value="F:DNA binding"/>
    <property type="evidence" value="ECO:0007669"/>
    <property type="project" value="InterPro"/>
</dbReference>
<keyword evidence="9" id="KW-1185">Reference proteome</keyword>
<dbReference type="Proteomes" id="UP000722485">
    <property type="component" value="Unassembled WGS sequence"/>
</dbReference>
<reference evidence="8" key="1">
    <citation type="submission" date="2020-03" db="EMBL/GenBank/DDBJ databases">
        <title>Draft Genome Sequence of Cylindrodendrum hubeiense.</title>
        <authorList>
            <person name="Buettner E."/>
            <person name="Kellner H."/>
        </authorList>
    </citation>
    <scope>NUCLEOTIDE SEQUENCE</scope>
    <source>
        <strain evidence="8">IHI 201604</strain>
    </source>
</reference>
<feature type="region of interest" description="Disordered" evidence="6">
    <location>
        <begin position="554"/>
        <end position="576"/>
    </location>
</feature>
<evidence type="ECO:0000313" key="8">
    <source>
        <dbReference type="EMBL" id="KAF7557227.1"/>
    </source>
</evidence>
<evidence type="ECO:0000256" key="1">
    <source>
        <dbReference type="ARBA" id="ARBA00004123"/>
    </source>
</evidence>
<dbReference type="SMART" id="SM00906">
    <property type="entry name" value="Fungal_trans"/>
    <property type="match status" value="1"/>
</dbReference>
<feature type="region of interest" description="Disordered" evidence="6">
    <location>
        <begin position="38"/>
        <end position="79"/>
    </location>
</feature>
<name>A0A9P5HLY9_9HYPO</name>